<evidence type="ECO:0000313" key="4">
    <source>
        <dbReference type="EMBL" id="PRH76869.1"/>
    </source>
</evidence>
<dbReference type="AlphaFoldDB" id="A0A2S9PR22"/>
<feature type="compositionally biased region" description="Pro residues" evidence="2">
    <location>
        <begin position="151"/>
        <end position="162"/>
    </location>
</feature>
<evidence type="ECO:0000256" key="1">
    <source>
        <dbReference type="ARBA" id="ARBA00022527"/>
    </source>
</evidence>
<dbReference type="InterPro" id="IPR003594">
    <property type="entry name" value="HATPase_dom"/>
</dbReference>
<dbReference type="OrthoDB" id="5184679at2"/>
<evidence type="ECO:0000256" key="2">
    <source>
        <dbReference type="SAM" id="MobiDB-lite"/>
    </source>
</evidence>
<dbReference type="EMBL" id="PVLV01000412">
    <property type="protein sequence ID" value="PRH76869.1"/>
    <property type="molecule type" value="Genomic_DNA"/>
</dbReference>
<gene>
    <name evidence="4" type="ORF">C6N75_23310</name>
</gene>
<name>A0A2S9PR22_9ACTN</name>
<dbReference type="InterPro" id="IPR050267">
    <property type="entry name" value="Anti-sigma-factor_SerPK"/>
</dbReference>
<keyword evidence="1" id="KW-0808">Transferase</keyword>
<reference evidence="4 5" key="1">
    <citation type="submission" date="2018-03" db="EMBL/GenBank/DDBJ databases">
        <title>Novel Streptomyces sp. from soil.</title>
        <authorList>
            <person name="Tan G.Y.A."/>
            <person name="Lee Z.Y."/>
        </authorList>
    </citation>
    <scope>NUCLEOTIDE SEQUENCE [LARGE SCALE GENOMIC DNA]</scope>
    <source>
        <strain evidence="4 5">ST5x</strain>
    </source>
</reference>
<dbReference type="Gene3D" id="3.30.565.10">
    <property type="entry name" value="Histidine kinase-like ATPase, C-terminal domain"/>
    <property type="match status" value="1"/>
</dbReference>
<dbReference type="GO" id="GO:0005524">
    <property type="term" value="F:ATP binding"/>
    <property type="evidence" value="ECO:0007669"/>
    <property type="project" value="UniProtKB-KW"/>
</dbReference>
<evidence type="ECO:0000259" key="3">
    <source>
        <dbReference type="Pfam" id="PF13581"/>
    </source>
</evidence>
<keyword evidence="1" id="KW-0723">Serine/threonine-protein kinase</keyword>
<sequence length="162" mass="16003">MSEEQVAVCVPGRVDEARDLVAALLAEHASDADPPAVADALLVTSEVVTNALRHGGGITGFEARIGFGGPAACCLLISVADRSPALPASPSGPRPPGAVGGYGWAMVRKLAAHATAAATADGKVVHVRMELPRAAGQPRGPAGGGLTAPSAPGPEPARPTGP</sequence>
<comment type="caution">
    <text evidence="4">The sequence shown here is derived from an EMBL/GenBank/DDBJ whole genome shotgun (WGS) entry which is preliminary data.</text>
</comment>
<dbReference type="Pfam" id="PF13581">
    <property type="entry name" value="HATPase_c_2"/>
    <property type="match status" value="1"/>
</dbReference>
<dbReference type="Proteomes" id="UP000239322">
    <property type="component" value="Unassembled WGS sequence"/>
</dbReference>
<keyword evidence="5" id="KW-1185">Reference proteome</keyword>
<evidence type="ECO:0000313" key="5">
    <source>
        <dbReference type="Proteomes" id="UP000239322"/>
    </source>
</evidence>
<keyword evidence="4" id="KW-0547">Nucleotide-binding</keyword>
<proteinExistence type="predicted"/>
<dbReference type="CDD" id="cd16936">
    <property type="entry name" value="HATPase_RsbW-like"/>
    <property type="match status" value="1"/>
</dbReference>
<dbReference type="PANTHER" id="PTHR35526">
    <property type="entry name" value="ANTI-SIGMA-F FACTOR RSBW-RELATED"/>
    <property type="match status" value="1"/>
</dbReference>
<feature type="region of interest" description="Disordered" evidence="2">
    <location>
        <begin position="129"/>
        <end position="162"/>
    </location>
</feature>
<keyword evidence="4" id="KW-0067">ATP-binding</keyword>
<keyword evidence="1" id="KW-0418">Kinase</keyword>
<accession>A0A2S9PR22</accession>
<protein>
    <submittedName>
        <fullName evidence="4">ATP-binding protein</fullName>
    </submittedName>
</protein>
<organism evidence="4 5">
    <name type="scientific">Streptomyces solincola</name>
    <dbReference type="NCBI Taxonomy" id="2100817"/>
    <lineage>
        <taxon>Bacteria</taxon>
        <taxon>Bacillati</taxon>
        <taxon>Actinomycetota</taxon>
        <taxon>Actinomycetes</taxon>
        <taxon>Kitasatosporales</taxon>
        <taxon>Streptomycetaceae</taxon>
        <taxon>Streptomyces</taxon>
    </lineage>
</organism>
<feature type="domain" description="Histidine kinase/HSP90-like ATPase" evidence="3">
    <location>
        <begin position="11"/>
        <end position="128"/>
    </location>
</feature>
<dbReference type="PANTHER" id="PTHR35526:SF3">
    <property type="entry name" value="ANTI-SIGMA-F FACTOR RSBW"/>
    <property type="match status" value="1"/>
</dbReference>
<dbReference type="GO" id="GO:0004674">
    <property type="term" value="F:protein serine/threonine kinase activity"/>
    <property type="evidence" value="ECO:0007669"/>
    <property type="project" value="UniProtKB-KW"/>
</dbReference>
<dbReference type="InterPro" id="IPR036890">
    <property type="entry name" value="HATPase_C_sf"/>
</dbReference>